<gene>
    <name evidence="11" type="ORF">KDH_34840</name>
</gene>
<evidence type="ECO:0000256" key="2">
    <source>
        <dbReference type="ARBA" id="ARBA00012513"/>
    </source>
</evidence>
<dbReference type="Pfam" id="PF00069">
    <property type="entry name" value="Pkinase"/>
    <property type="match status" value="1"/>
</dbReference>
<accession>A0ABQ6FSG5</accession>
<dbReference type="PANTHER" id="PTHR43671:SF13">
    <property type="entry name" value="SERINE_THREONINE-PROTEIN KINASE NEK2"/>
    <property type="match status" value="1"/>
</dbReference>
<feature type="region of interest" description="Disordered" evidence="8">
    <location>
        <begin position="319"/>
        <end position="357"/>
    </location>
</feature>
<feature type="transmembrane region" description="Helical" evidence="9">
    <location>
        <begin position="361"/>
        <end position="384"/>
    </location>
</feature>
<feature type="compositionally biased region" description="Pro residues" evidence="8">
    <location>
        <begin position="419"/>
        <end position="448"/>
    </location>
</feature>
<evidence type="ECO:0000256" key="8">
    <source>
        <dbReference type="SAM" id="MobiDB-lite"/>
    </source>
</evidence>
<dbReference type="PROSITE" id="PS50011">
    <property type="entry name" value="PROTEIN_KINASE_DOM"/>
    <property type="match status" value="1"/>
</dbReference>
<comment type="caution">
    <text evidence="11">The sequence shown here is derived from an EMBL/GenBank/DDBJ whole genome shotgun (WGS) entry which is preliminary data.</text>
</comment>
<sequence length="599" mass="64342">MQEFPKGKIVRDRYIIEDLLGQGGFGAVYRVRDRRVKGNVFALKEVESLERRQKESFLFEGEVLRRLDHPALPRVYRVFEEPKQDRICILMDYVAGPNLEQLRSEQPGKRFEIHQVLEMMAPIASAISYLHAQKPPIIHRDIKPSNIIIPTSGENAVLVDFGIAKEYDQDATTTAIRHCSPGYGAPEQYVSGTESRTDIYGFGATLYTLLSGTIPIDALYRITRLSVNRADPLVPISELVPEMPADFAAAIHRSLAVNSNDRFATVDEFWQALEAAMLSPEERSKQRTSPLLVQEEATPALAPALLPATGRLEHSAAVSTVPDTDRGSDFVETEDFPVSGGPSEPGGASPNSSSPRRRRKAGLIVLLIALLLLVGGGTAVLAWFHMLPVAGLFPPTTTRSTPIAQKTVAPTPTSTATPKPKPTATPKPTPAPPATPAPTRAPAPPPAAGFPTIASSYSGTIHNTPASVDSTMTLTSMRQQQGTINGHLTLGAGLQGDGDFTGQVTNDKKIQFQVPSYAGHQPLLFMGQIQGDGSISGTYCSLQNNQCDYGSGGGYGSWQVSPGGGSAGSLVPSTLPVAASFVLGEQQADVERWMESNLL</sequence>
<dbReference type="InterPro" id="IPR011009">
    <property type="entry name" value="Kinase-like_dom_sf"/>
</dbReference>
<dbReference type="PANTHER" id="PTHR43671">
    <property type="entry name" value="SERINE/THREONINE-PROTEIN KINASE NEK"/>
    <property type="match status" value="1"/>
</dbReference>
<keyword evidence="4 7" id="KW-0547">Nucleotide-binding</keyword>
<evidence type="ECO:0000256" key="9">
    <source>
        <dbReference type="SAM" id="Phobius"/>
    </source>
</evidence>
<dbReference type="InterPro" id="IPR008271">
    <property type="entry name" value="Ser/Thr_kinase_AS"/>
</dbReference>
<dbReference type="EC" id="2.7.11.1" evidence="2"/>
<evidence type="ECO:0000313" key="11">
    <source>
        <dbReference type="EMBL" id="GLV56645.1"/>
    </source>
</evidence>
<evidence type="ECO:0000256" key="3">
    <source>
        <dbReference type="ARBA" id="ARBA00022679"/>
    </source>
</evidence>
<name>A0ABQ6FSG5_9CHLR</name>
<evidence type="ECO:0000256" key="1">
    <source>
        <dbReference type="ARBA" id="ARBA00010886"/>
    </source>
</evidence>
<evidence type="ECO:0000256" key="4">
    <source>
        <dbReference type="ARBA" id="ARBA00022741"/>
    </source>
</evidence>
<feature type="binding site" evidence="7">
    <location>
        <position position="44"/>
    </location>
    <ligand>
        <name>ATP</name>
        <dbReference type="ChEBI" id="CHEBI:30616"/>
    </ligand>
</feature>
<keyword evidence="12" id="KW-1185">Reference proteome</keyword>
<dbReference type="Gene3D" id="3.30.200.20">
    <property type="entry name" value="Phosphorylase Kinase, domain 1"/>
    <property type="match status" value="1"/>
</dbReference>
<keyword evidence="9" id="KW-0812">Transmembrane</keyword>
<dbReference type="PROSITE" id="PS00107">
    <property type="entry name" value="PROTEIN_KINASE_ATP"/>
    <property type="match status" value="1"/>
</dbReference>
<proteinExistence type="inferred from homology"/>
<keyword evidence="9" id="KW-1133">Transmembrane helix</keyword>
<feature type="compositionally biased region" description="Low complexity" evidence="8">
    <location>
        <begin position="339"/>
        <end position="354"/>
    </location>
</feature>
<evidence type="ECO:0000256" key="6">
    <source>
        <dbReference type="ARBA" id="ARBA00022840"/>
    </source>
</evidence>
<keyword evidence="9" id="KW-0472">Membrane</keyword>
<keyword evidence="3" id="KW-0808">Transferase</keyword>
<dbReference type="Gene3D" id="1.10.510.10">
    <property type="entry name" value="Transferase(Phosphotransferase) domain 1"/>
    <property type="match status" value="1"/>
</dbReference>
<evidence type="ECO:0000259" key="10">
    <source>
        <dbReference type="PROSITE" id="PS50011"/>
    </source>
</evidence>
<organism evidence="11 12">
    <name type="scientific">Dictyobacter halimunensis</name>
    <dbReference type="NCBI Taxonomy" id="3026934"/>
    <lineage>
        <taxon>Bacteria</taxon>
        <taxon>Bacillati</taxon>
        <taxon>Chloroflexota</taxon>
        <taxon>Ktedonobacteria</taxon>
        <taxon>Ktedonobacterales</taxon>
        <taxon>Dictyobacteraceae</taxon>
        <taxon>Dictyobacter</taxon>
    </lineage>
</organism>
<evidence type="ECO:0000256" key="7">
    <source>
        <dbReference type="PROSITE-ProRule" id="PRU10141"/>
    </source>
</evidence>
<dbReference type="InterPro" id="IPR017441">
    <property type="entry name" value="Protein_kinase_ATP_BS"/>
</dbReference>
<evidence type="ECO:0000313" key="12">
    <source>
        <dbReference type="Proteomes" id="UP001344906"/>
    </source>
</evidence>
<dbReference type="RefSeq" id="WP_338252114.1">
    <property type="nucleotide sequence ID" value="NZ_BSRI01000002.1"/>
</dbReference>
<dbReference type="CDD" id="cd14014">
    <property type="entry name" value="STKc_PknB_like"/>
    <property type="match status" value="1"/>
</dbReference>
<feature type="compositionally biased region" description="Low complexity" evidence="8">
    <location>
        <begin position="406"/>
        <end position="418"/>
    </location>
</feature>
<feature type="domain" description="Protein kinase" evidence="10">
    <location>
        <begin position="14"/>
        <end position="278"/>
    </location>
</feature>
<protein>
    <recommendedName>
        <fullName evidence="2">non-specific serine/threonine protein kinase</fullName>
        <ecNumber evidence="2">2.7.11.1</ecNumber>
    </recommendedName>
</protein>
<dbReference type="InterPro" id="IPR050660">
    <property type="entry name" value="NEK_Ser/Thr_kinase"/>
</dbReference>
<dbReference type="SMART" id="SM00220">
    <property type="entry name" value="S_TKc"/>
    <property type="match status" value="1"/>
</dbReference>
<feature type="region of interest" description="Disordered" evidence="8">
    <location>
        <begin position="395"/>
        <end position="455"/>
    </location>
</feature>
<evidence type="ECO:0000256" key="5">
    <source>
        <dbReference type="ARBA" id="ARBA00022777"/>
    </source>
</evidence>
<dbReference type="Proteomes" id="UP001344906">
    <property type="component" value="Unassembled WGS sequence"/>
</dbReference>
<dbReference type="InterPro" id="IPR000719">
    <property type="entry name" value="Prot_kinase_dom"/>
</dbReference>
<keyword evidence="6 7" id="KW-0067">ATP-binding</keyword>
<reference evidence="11 12" key="1">
    <citation type="submission" date="2023-02" db="EMBL/GenBank/DDBJ databases">
        <title>Dictyobacter halimunensis sp. nov., a new member of the class Ktedonobacteria from forest soil in a geothermal area.</title>
        <authorList>
            <person name="Rachmania M.K."/>
            <person name="Ningsih F."/>
            <person name="Sakai Y."/>
            <person name="Yabe S."/>
            <person name="Yokota A."/>
            <person name="Sjamsuridzal W."/>
        </authorList>
    </citation>
    <scope>NUCLEOTIDE SEQUENCE [LARGE SCALE GENOMIC DNA]</scope>
    <source>
        <strain evidence="11 12">S3.2.2.5</strain>
    </source>
</reference>
<dbReference type="EMBL" id="BSRI01000002">
    <property type="protein sequence ID" value="GLV56645.1"/>
    <property type="molecule type" value="Genomic_DNA"/>
</dbReference>
<keyword evidence="5" id="KW-0418">Kinase</keyword>
<dbReference type="SUPFAM" id="SSF56112">
    <property type="entry name" value="Protein kinase-like (PK-like)"/>
    <property type="match status" value="1"/>
</dbReference>
<comment type="similarity">
    <text evidence="1">Belongs to the protein kinase superfamily. NEK Ser/Thr protein kinase family. NIMA subfamily.</text>
</comment>
<dbReference type="PROSITE" id="PS00108">
    <property type="entry name" value="PROTEIN_KINASE_ST"/>
    <property type="match status" value="1"/>
</dbReference>
<feature type="compositionally biased region" description="Polar residues" evidence="8">
    <location>
        <begin position="395"/>
        <end position="404"/>
    </location>
</feature>